<comment type="caution">
    <text evidence="2">The sequence shown here is derived from an EMBL/GenBank/DDBJ whole genome shotgun (WGS) entry which is preliminary data.</text>
</comment>
<gene>
    <name evidence="2" type="ORF">NE237_016585</name>
</gene>
<organism evidence="2 3">
    <name type="scientific">Protea cynaroides</name>
    <dbReference type="NCBI Taxonomy" id="273540"/>
    <lineage>
        <taxon>Eukaryota</taxon>
        <taxon>Viridiplantae</taxon>
        <taxon>Streptophyta</taxon>
        <taxon>Embryophyta</taxon>
        <taxon>Tracheophyta</taxon>
        <taxon>Spermatophyta</taxon>
        <taxon>Magnoliopsida</taxon>
        <taxon>Proteales</taxon>
        <taxon>Proteaceae</taxon>
        <taxon>Protea</taxon>
    </lineage>
</organism>
<evidence type="ECO:0000313" key="2">
    <source>
        <dbReference type="EMBL" id="KAJ4964736.1"/>
    </source>
</evidence>
<feature type="coiled-coil region" evidence="1">
    <location>
        <begin position="319"/>
        <end position="353"/>
    </location>
</feature>
<sequence length="394" mass="44498">MGKHETLKFNFRSTFRGAKTEDKGKAVATPDSSKNRKIIPYMPLNKSITVGSLARTAPASSDIDMDQSPINLFDVALTTIAGDKKDVDSAIPSSEFPIVVVDGVELETHPLVSEPSSSNNRELEHSELLKTLSMIEEKAFNNERLELFQKYESVVLDLSKEKENTIVERRKVFAEREKAIEGKEKLEKELREMKEEKLTFSTQLEELKEEKKSLETRLKDVEDNTQIKINDTVIEYRNSDELYNYICVFDQFEPLRQSIGSVSSKKALFELRNFVVGKHPKFDFFDFIVDINALTPPIPDEKDGIPAPTNDGSNTEVDTSDAIDRLLDAQNECNTLKEELRKLRVELDSQVETTKDLLSEHAALAIENAELQEALKARAGARSPCSKKHRQGSS</sequence>
<accession>A0A9Q0HGA8</accession>
<reference evidence="2" key="1">
    <citation type="journal article" date="2023" name="Plant J.">
        <title>The genome of the king protea, Protea cynaroides.</title>
        <authorList>
            <person name="Chang J."/>
            <person name="Duong T.A."/>
            <person name="Schoeman C."/>
            <person name="Ma X."/>
            <person name="Roodt D."/>
            <person name="Barker N."/>
            <person name="Li Z."/>
            <person name="Van de Peer Y."/>
            <person name="Mizrachi E."/>
        </authorList>
    </citation>
    <scope>NUCLEOTIDE SEQUENCE</scope>
    <source>
        <tissue evidence="2">Young leaves</tissue>
    </source>
</reference>
<dbReference type="EMBL" id="JAMYWD010000007">
    <property type="protein sequence ID" value="KAJ4964736.1"/>
    <property type="molecule type" value="Genomic_DNA"/>
</dbReference>
<evidence type="ECO:0000256" key="1">
    <source>
        <dbReference type="SAM" id="Coils"/>
    </source>
</evidence>
<evidence type="ECO:0000313" key="3">
    <source>
        <dbReference type="Proteomes" id="UP001141806"/>
    </source>
</evidence>
<dbReference type="Proteomes" id="UP001141806">
    <property type="component" value="Unassembled WGS sequence"/>
</dbReference>
<keyword evidence="1" id="KW-0175">Coiled coil</keyword>
<protein>
    <submittedName>
        <fullName evidence="2">Uncharacterized protein</fullName>
    </submittedName>
</protein>
<feature type="coiled-coil region" evidence="1">
    <location>
        <begin position="176"/>
        <end position="224"/>
    </location>
</feature>
<name>A0A9Q0HGA8_9MAGN</name>
<keyword evidence="3" id="KW-1185">Reference proteome</keyword>
<proteinExistence type="predicted"/>
<dbReference type="AlphaFoldDB" id="A0A9Q0HGA8"/>